<dbReference type="RefSeq" id="WP_113062787.1">
    <property type="nucleotide sequence ID" value="NZ_UATH01000001.1"/>
</dbReference>
<protein>
    <submittedName>
        <fullName evidence="1">Uncharacterized protein</fullName>
    </submittedName>
</protein>
<dbReference type="Proteomes" id="UP000250242">
    <property type="component" value="Unassembled WGS sequence"/>
</dbReference>
<sequence length="136" mass="15601">MIQLRLPEWNSQGFLPAIMPGEAGHSLNRSPYTISCVELVERYGSSIKRLEILKGFLNYRKKLHDLGLVQGVQWLDGSFVENIEVLEGRAPNDIDVVTFANMPEGENQKNLFDKNHNLFIPNEVKQTYKVDGYFIF</sequence>
<evidence type="ECO:0000313" key="1">
    <source>
        <dbReference type="EMBL" id="SPY08754.1"/>
    </source>
</evidence>
<evidence type="ECO:0000313" key="2">
    <source>
        <dbReference type="Proteomes" id="UP000250242"/>
    </source>
</evidence>
<dbReference type="EMBL" id="UATH01000001">
    <property type="protein sequence ID" value="SPY08754.1"/>
    <property type="molecule type" value="Genomic_DNA"/>
</dbReference>
<reference evidence="1 2" key="1">
    <citation type="submission" date="2018-06" db="EMBL/GenBank/DDBJ databases">
        <authorList>
            <consortium name="Pathogen Informatics"/>
            <person name="Doyle S."/>
        </authorList>
    </citation>
    <scope>NUCLEOTIDE SEQUENCE [LARGE SCALE GENOMIC DNA]</scope>
    <source>
        <strain evidence="1 2">NCTC11009</strain>
    </source>
</reference>
<proteinExistence type="predicted"/>
<gene>
    <name evidence="1" type="ORF">NCTC11009_01986</name>
</gene>
<dbReference type="InterPro" id="IPR053860">
    <property type="entry name" value="DUF6932"/>
</dbReference>
<accession>A0A2X1WJL2</accession>
<dbReference type="AlphaFoldDB" id="A0A2X1WJL2"/>
<dbReference type="Pfam" id="PF22014">
    <property type="entry name" value="DUF6932"/>
    <property type="match status" value="1"/>
</dbReference>
<organism evidence="1 2">
    <name type="scientific">Oligella urethralis</name>
    <dbReference type="NCBI Taxonomy" id="90245"/>
    <lineage>
        <taxon>Bacteria</taxon>
        <taxon>Pseudomonadati</taxon>
        <taxon>Pseudomonadota</taxon>
        <taxon>Betaproteobacteria</taxon>
        <taxon>Burkholderiales</taxon>
        <taxon>Alcaligenaceae</taxon>
        <taxon>Oligella</taxon>
    </lineage>
</organism>
<name>A0A2X1WJL2_9BURK</name>